<keyword evidence="1" id="KW-0238">DNA-binding</keyword>
<reference evidence="3 4" key="1">
    <citation type="submission" date="2017-05" db="EMBL/GenBank/DDBJ databases">
        <authorList>
            <person name="Varghese N."/>
            <person name="Submissions S."/>
        </authorList>
    </citation>
    <scope>NUCLEOTIDE SEQUENCE [LARGE SCALE GENOMIC DNA]</scope>
    <source>
        <strain evidence="3 4">MACB1020</strain>
    </source>
</reference>
<evidence type="ECO:0000313" key="3">
    <source>
        <dbReference type="EMBL" id="SMR91509.1"/>
    </source>
</evidence>
<evidence type="ECO:0000256" key="1">
    <source>
        <dbReference type="ARBA" id="ARBA00023125"/>
    </source>
</evidence>
<dbReference type="SUPFAM" id="SSF47413">
    <property type="entry name" value="lambda repressor-like DNA-binding domains"/>
    <property type="match status" value="1"/>
</dbReference>
<proteinExistence type="predicted"/>
<dbReference type="Gene3D" id="1.10.260.40">
    <property type="entry name" value="lambda repressor-like DNA-binding domains"/>
    <property type="match status" value="1"/>
</dbReference>
<comment type="caution">
    <text evidence="3">The sequence shown here is derived from an EMBL/GenBank/DDBJ whole genome shotgun (WGS) entry which is preliminary data.</text>
</comment>
<dbReference type="InterPro" id="IPR001387">
    <property type="entry name" value="Cro/C1-type_HTH"/>
</dbReference>
<dbReference type="Pfam" id="PF01381">
    <property type="entry name" value="HTH_3"/>
    <property type="match status" value="1"/>
</dbReference>
<dbReference type="CDD" id="cd00093">
    <property type="entry name" value="HTH_XRE"/>
    <property type="match status" value="1"/>
</dbReference>
<gene>
    <name evidence="3" type="ORF">SAMN05216240_0503</name>
</gene>
<protein>
    <submittedName>
        <fullName evidence="3">Helix-turn-helix</fullName>
    </submittedName>
</protein>
<accession>A0ABY1S6J2</accession>
<keyword evidence="4" id="KW-1185">Reference proteome</keyword>
<dbReference type="InterPro" id="IPR050807">
    <property type="entry name" value="TransReg_Diox_bact_type"/>
</dbReference>
<dbReference type="RefSeq" id="WP_015908856.1">
    <property type="nucleotide sequence ID" value="NZ_FUZJ01000001.1"/>
</dbReference>
<dbReference type="Proteomes" id="UP000196803">
    <property type="component" value="Unassembled WGS sequence"/>
</dbReference>
<dbReference type="InterPro" id="IPR010982">
    <property type="entry name" value="Lambda_DNA-bd_dom_sf"/>
</dbReference>
<dbReference type="GeneID" id="31773893"/>
<name>A0ABY1S6J2_CALBS</name>
<dbReference type="SMART" id="SM00530">
    <property type="entry name" value="HTH_XRE"/>
    <property type="match status" value="1"/>
</dbReference>
<dbReference type="PANTHER" id="PTHR46797:SF1">
    <property type="entry name" value="METHYLPHOSPHONATE SYNTHASE"/>
    <property type="match status" value="1"/>
</dbReference>
<dbReference type="PROSITE" id="PS50943">
    <property type="entry name" value="HTH_CROC1"/>
    <property type="match status" value="1"/>
</dbReference>
<dbReference type="EMBL" id="FXXC01000001">
    <property type="protein sequence ID" value="SMR91509.1"/>
    <property type="molecule type" value="Genomic_DNA"/>
</dbReference>
<evidence type="ECO:0000313" key="4">
    <source>
        <dbReference type="Proteomes" id="UP000196803"/>
    </source>
</evidence>
<evidence type="ECO:0000259" key="2">
    <source>
        <dbReference type="PROSITE" id="PS50943"/>
    </source>
</evidence>
<sequence>MGKKNKIARALGLKIRKLREEKGWTINQLALYAGVNPTSIMRAERGESELSLGNLLRIAKALKVDLNTLVEESMDQIVLGDEELVPEEKDKTPDIYEIIRKAENLNFKGIPVNEPDVKQAIVEAITFAIRLKAKEKRQENNKIEE</sequence>
<organism evidence="3 4">
    <name type="scientific">Caldicellulosiruptor bescii</name>
    <name type="common">Anaerocellum thermophilum</name>
    <dbReference type="NCBI Taxonomy" id="31899"/>
    <lineage>
        <taxon>Bacteria</taxon>
        <taxon>Bacillati</taxon>
        <taxon>Bacillota</taxon>
        <taxon>Bacillota incertae sedis</taxon>
        <taxon>Caldicellulosiruptorales</taxon>
        <taxon>Caldicellulosiruptoraceae</taxon>
        <taxon>Caldicellulosiruptor</taxon>
    </lineage>
</organism>
<feature type="domain" description="HTH cro/C1-type" evidence="2">
    <location>
        <begin position="15"/>
        <end position="69"/>
    </location>
</feature>
<dbReference type="PANTHER" id="PTHR46797">
    <property type="entry name" value="HTH-TYPE TRANSCRIPTIONAL REGULATOR"/>
    <property type="match status" value="1"/>
</dbReference>